<dbReference type="InterPro" id="IPR006073">
    <property type="entry name" value="GTP-bd"/>
</dbReference>
<reference evidence="6" key="1">
    <citation type="submission" date="2020-11" db="EMBL/GenBank/DDBJ databases">
        <authorList>
            <consortium name="DOE Joint Genome Institute"/>
            <person name="Ahrendt S."/>
            <person name="Riley R."/>
            <person name="Andreopoulos W."/>
            <person name="LaButti K."/>
            <person name="Pangilinan J."/>
            <person name="Ruiz-duenas F.J."/>
            <person name="Barrasa J.M."/>
            <person name="Sanchez-Garcia M."/>
            <person name="Camarero S."/>
            <person name="Miyauchi S."/>
            <person name="Serrano A."/>
            <person name="Linde D."/>
            <person name="Babiker R."/>
            <person name="Drula E."/>
            <person name="Ayuso-Fernandez I."/>
            <person name="Pacheco R."/>
            <person name="Padilla G."/>
            <person name="Ferreira P."/>
            <person name="Barriuso J."/>
            <person name="Kellner H."/>
            <person name="Castanera R."/>
            <person name="Alfaro M."/>
            <person name="Ramirez L."/>
            <person name="Pisabarro A.G."/>
            <person name="Kuo A."/>
            <person name="Tritt A."/>
            <person name="Lipzen A."/>
            <person name="He G."/>
            <person name="Yan M."/>
            <person name="Ng V."/>
            <person name="Cullen D."/>
            <person name="Martin F."/>
            <person name="Rosso M.-N."/>
            <person name="Henrissat B."/>
            <person name="Hibbett D."/>
            <person name="Martinez A.T."/>
            <person name="Grigoriev I.V."/>
        </authorList>
    </citation>
    <scope>NUCLEOTIDE SEQUENCE</scope>
    <source>
        <strain evidence="6">AH 44721</strain>
    </source>
</reference>
<dbReference type="GO" id="GO:0005525">
    <property type="term" value="F:GTP binding"/>
    <property type="evidence" value="ECO:0007669"/>
    <property type="project" value="InterPro"/>
</dbReference>
<protein>
    <submittedName>
        <fullName evidence="6">S-adenosyl-L-methionine-dependent methyltransferase</fullName>
    </submittedName>
</protein>
<dbReference type="PANTHER" id="PTHR32183">
    <property type="match status" value="1"/>
</dbReference>
<sequence length="398" mass="44471">MTSKNSDNSQMHPVILVIGQAGVGKSSFINTALGKTAASVGDSYDDGTKNTQAFLCESGEPQVYLIDTPGLDDTYYDDKTTMERILNWLEDNVCKNDKTQFGGILYLIEAGKINSPCTISSKKSRCWCWGSDNAEAWKAIKVALEKGQNGEDLEGVIRDLRRELGSLKIIPFFSLRHTPPLNLSSITMALKEPNPEGFVLRDVVNPMPKGLSLLMWLNLTIPLLGNLPGATKGVTPWDFKEPQLSLKEAVESSGIVFPSTGRALILDVVVIIEKERAKNPNFLGRISKDDFFTCNPPESQRFDLIYDHTFFTALPPALRPEWGKQMIKLIKPGGYLIAVLFPILPYGETGPPYYHRPKDYVELLEGDFDKVLEKVPEKSSPSHEGKEYLMIWKRKEVQ</sequence>
<evidence type="ECO:0000313" key="6">
    <source>
        <dbReference type="EMBL" id="KAF8906845.1"/>
    </source>
</evidence>
<keyword evidence="3" id="KW-0808">Transferase</keyword>
<name>A0A9P5TR90_GYMJU</name>
<organism evidence="6 7">
    <name type="scientific">Gymnopilus junonius</name>
    <name type="common">Spectacular rustgill mushroom</name>
    <name type="synonym">Gymnopilus spectabilis subsp. junonius</name>
    <dbReference type="NCBI Taxonomy" id="109634"/>
    <lineage>
        <taxon>Eukaryota</taxon>
        <taxon>Fungi</taxon>
        <taxon>Dikarya</taxon>
        <taxon>Basidiomycota</taxon>
        <taxon>Agaricomycotina</taxon>
        <taxon>Agaricomycetes</taxon>
        <taxon>Agaricomycetidae</taxon>
        <taxon>Agaricales</taxon>
        <taxon>Agaricineae</taxon>
        <taxon>Hymenogastraceae</taxon>
        <taxon>Gymnopilus</taxon>
    </lineage>
</organism>
<evidence type="ECO:0000313" key="7">
    <source>
        <dbReference type="Proteomes" id="UP000724874"/>
    </source>
</evidence>
<dbReference type="Pfam" id="PF05724">
    <property type="entry name" value="TPMT"/>
    <property type="match status" value="1"/>
</dbReference>
<dbReference type="AlphaFoldDB" id="A0A9P5TR90"/>
<keyword evidence="4" id="KW-0949">S-adenosyl-L-methionine</keyword>
<dbReference type="Proteomes" id="UP000724874">
    <property type="component" value="Unassembled WGS sequence"/>
</dbReference>
<dbReference type="Pfam" id="PF01926">
    <property type="entry name" value="MMR_HSR1"/>
    <property type="match status" value="1"/>
</dbReference>
<evidence type="ECO:0000259" key="5">
    <source>
        <dbReference type="Pfam" id="PF01926"/>
    </source>
</evidence>
<dbReference type="GO" id="GO:0008757">
    <property type="term" value="F:S-adenosylmethionine-dependent methyltransferase activity"/>
    <property type="evidence" value="ECO:0007669"/>
    <property type="project" value="InterPro"/>
</dbReference>
<dbReference type="PROSITE" id="PS51585">
    <property type="entry name" value="SAM_MT_TPMT"/>
    <property type="match status" value="1"/>
</dbReference>
<dbReference type="Gene3D" id="3.40.50.150">
    <property type="entry name" value="Vaccinia Virus protein VP39"/>
    <property type="match status" value="1"/>
</dbReference>
<keyword evidence="2 6" id="KW-0489">Methyltransferase</keyword>
<evidence type="ECO:0000256" key="1">
    <source>
        <dbReference type="ARBA" id="ARBA00022553"/>
    </source>
</evidence>
<dbReference type="InterPro" id="IPR029063">
    <property type="entry name" value="SAM-dependent_MTases_sf"/>
</dbReference>
<dbReference type="GO" id="GO:0032259">
    <property type="term" value="P:methylation"/>
    <property type="evidence" value="ECO:0007669"/>
    <property type="project" value="UniProtKB-KW"/>
</dbReference>
<dbReference type="EMBL" id="JADNYJ010000017">
    <property type="protein sequence ID" value="KAF8906845.1"/>
    <property type="molecule type" value="Genomic_DNA"/>
</dbReference>
<accession>A0A9P5TR90</accession>
<feature type="domain" description="G" evidence="5">
    <location>
        <begin position="15"/>
        <end position="79"/>
    </location>
</feature>
<keyword evidence="1" id="KW-0597">Phosphoprotein</keyword>
<dbReference type="CDD" id="cd00882">
    <property type="entry name" value="Ras_like_GTPase"/>
    <property type="match status" value="1"/>
</dbReference>
<dbReference type="SUPFAM" id="SSF53335">
    <property type="entry name" value="S-adenosyl-L-methionine-dependent methyltransferases"/>
    <property type="match status" value="1"/>
</dbReference>
<dbReference type="PANTHER" id="PTHR32183:SF6">
    <property type="entry name" value="CYSTEINE SULFINATE DESULFINASE_CYSTEINE DESULFURASE AND RELATED ENZYMES"/>
    <property type="match status" value="1"/>
</dbReference>
<dbReference type="InterPro" id="IPR027417">
    <property type="entry name" value="P-loop_NTPase"/>
</dbReference>
<evidence type="ECO:0000256" key="3">
    <source>
        <dbReference type="ARBA" id="ARBA00022679"/>
    </source>
</evidence>
<dbReference type="OrthoDB" id="276151at2759"/>
<proteinExistence type="predicted"/>
<dbReference type="Gene3D" id="3.40.50.300">
    <property type="entry name" value="P-loop containing nucleotide triphosphate hydrolases"/>
    <property type="match status" value="1"/>
</dbReference>
<comment type="caution">
    <text evidence="6">The sequence shown here is derived from an EMBL/GenBank/DDBJ whole genome shotgun (WGS) entry which is preliminary data.</text>
</comment>
<dbReference type="SUPFAM" id="SSF52540">
    <property type="entry name" value="P-loop containing nucleoside triphosphate hydrolases"/>
    <property type="match status" value="1"/>
</dbReference>
<keyword evidence="7" id="KW-1185">Reference proteome</keyword>
<evidence type="ECO:0000256" key="2">
    <source>
        <dbReference type="ARBA" id="ARBA00022603"/>
    </source>
</evidence>
<gene>
    <name evidence="6" type="ORF">CPB84DRAFT_1744964</name>
</gene>
<dbReference type="InterPro" id="IPR008854">
    <property type="entry name" value="TPMT"/>
</dbReference>
<evidence type="ECO:0000256" key="4">
    <source>
        <dbReference type="ARBA" id="ARBA00022691"/>
    </source>
</evidence>